<dbReference type="Proteomes" id="UP000533724">
    <property type="component" value="Unassembled WGS sequence"/>
</dbReference>
<reference evidence="2 3" key="1">
    <citation type="submission" date="2020-08" db="EMBL/GenBank/DDBJ databases">
        <title>Genomic Encyclopedia of Type Strains, Phase IV (KMG-V): Genome sequencing to study the core and pangenomes of soil and plant-associated prokaryotes.</title>
        <authorList>
            <person name="Whitman W."/>
        </authorList>
    </citation>
    <scope>NUCLEOTIDE SEQUENCE [LARGE SCALE GENOMIC DNA]</scope>
    <source>
        <strain evidence="2 3">SEMIA 414</strain>
    </source>
</reference>
<dbReference type="Pfam" id="PF02148">
    <property type="entry name" value="zf-UBP"/>
    <property type="match status" value="1"/>
</dbReference>
<dbReference type="SUPFAM" id="SSF57850">
    <property type="entry name" value="RING/U-box"/>
    <property type="match status" value="1"/>
</dbReference>
<proteinExistence type="predicted"/>
<name>A0A7W6UTJ7_9HYPH</name>
<dbReference type="PROSITE" id="PS50271">
    <property type="entry name" value="ZF_UBP"/>
    <property type="match status" value="1"/>
</dbReference>
<dbReference type="InterPro" id="IPR013083">
    <property type="entry name" value="Znf_RING/FYVE/PHD"/>
</dbReference>
<feature type="domain" description="UBP-type" evidence="1">
    <location>
        <begin position="1"/>
        <end position="80"/>
    </location>
</feature>
<dbReference type="InterPro" id="IPR001607">
    <property type="entry name" value="Znf_UBP"/>
</dbReference>
<evidence type="ECO:0000313" key="2">
    <source>
        <dbReference type="EMBL" id="MBB4443116.1"/>
    </source>
</evidence>
<dbReference type="GO" id="GO:0008270">
    <property type="term" value="F:zinc ion binding"/>
    <property type="evidence" value="ECO:0007669"/>
    <property type="project" value="InterPro"/>
</dbReference>
<protein>
    <recommendedName>
        <fullName evidence="1">UBP-type domain-containing protein</fullName>
    </recommendedName>
</protein>
<dbReference type="Gene3D" id="3.30.40.10">
    <property type="entry name" value="Zinc/RING finger domain, C3HC4 (zinc finger)"/>
    <property type="match status" value="1"/>
</dbReference>
<gene>
    <name evidence="2" type="ORF">GGE15_006416</name>
</gene>
<organism evidence="2 3">
    <name type="scientific">Rhizobium esperanzae</name>
    <dbReference type="NCBI Taxonomy" id="1967781"/>
    <lineage>
        <taxon>Bacteria</taxon>
        <taxon>Pseudomonadati</taxon>
        <taxon>Pseudomonadota</taxon>
        <taxon>Alphaproteobacteria</taxon>
        <taxon>Hyphomicrobiales</taxon>
        <taxon>Rhizobiaceae</taxon>
        <taxon>Rhizobium/Agrobacterium group</taxon>
        <taxon>Rhizobium</taxon>
    </lineage>
</organism>
<evidence type="ECO:0000259" key="1">
    <source>
        <dbReference type="PROSITE" id="PS50271"/>
    </source>
</evidence>
<dbReference type="EMBL" id="JACIHI010000021">
    <property type="protein sequence ID" value="MBB4443116.1"/>
    <property type="molecule type" value="Genomic_DNA"/>
</dbReference>
<accession>A0A7W6UTJ7</accession>
<comment type="caution">
    <text evidence="2">The sequence shown here is derived from an EMBL/GenBank/DDBJ whole genome shotgun (WGS) entry which is preliminary data.</text>
</comment>
<sequence>MASGMAWVHLRLCRSCGHVGCCDNSPGRHATAHYFATAHPIIEGYDPPEGWGWCYVDEEFVVLPDQTPRRGPIPRFCDGL</sequence>
<evidence type="ECO:0000313" key="3">
    <source>
        <dbReference type="Proteomes" id="UP000533724"/>
    </source>
</evidence>
<dbReference type="AlphaFoldDB" id="A0A7W6UTJ7"/>